<dbReference type="Gene3D" id="3.40.50.150">
    <property type="entry name" value="Vaccinia Virus protein VP39"/>
    <property type="match status" value="1"/>
</dbReference>
<dbReference type="Proteomes" id="UP000335538">
    <property type="component" value="Unassembled WGS sequence"/>
</dbReference>
<evidence type="ECO:0000256" key="1">
    <source>
        <dbReference type="SAM" id="Coils"/>
    </source>
</evidence>
<dbReference type="SUPFAM" id="SSF53448">
    <property type="entry name" value="Nucleotide-diphospho-sugar transferases"/>
    <property type="match status" value="1"/>
</dbReference>
<dbReference type="GO" id="GO:0008757">
    <property type="term" value="F:S-adenosylmethionine-dependent methyltransferase activity"/>
    <property type="evidence" value="ECO:0007669"/>
    <property type="project" value="InterPro"/>
</dbReference>
<gene>
    <name evidence="4" type="ORF">PSP31121_05526</name>
</gene>
<dbReference type="InterPro" id="IPR013216">
    <property type="entry name" value="Methyltransf_11"/>
</dbReference>
<dbReference type="PANTHER" id="PTHR43179">
    <property type="entry name" value="RHAMNOSYLTRANSFERASE WBBL"/>
    <property type="match status" value="1"/>
</dbReference>
<dbReference type="CDD" id="cd04186">
    <property type="entry name" value="GT_2_like_c"/>
    <property type="match status" value="1"/>
</dbReference>
<reference evidence="4 5" key="1">
    <citation type="submission" date="2019-08" db="EMBL/GenBank/DDBJ databases">
        <authorList>
            <person name="Peeters C."/>
        </authorList>
    </citation>
    <scope>NUCLEOTIDE SEQUENCE [LARGE SCALE GENOMIC DNA]</scope>
    <source>
        <strain evidence="4 5">LMG 31121</strain>
    </source>
</reference>
<dbReference type="Pfam" id="PF08241">
    <property type="entry name" value="Methyltransf_11"/>
    <property type="match status" value="1"/>
</dbReference>
<name>A0A5E5BN16_9BURK</name>
<evidence type="ECO:0000313" key="4">
    <source>
        <dbReference type="EMBL" id="VVE85893.1"/>
    </source>
</evidence>
<feature type="domain" description="Glycosyltransferase 2-like" evidence="2">
    <location>
        <begin position="562"/>
        <end position="680"/>
    </location>
</feature>
<dbReference type="AlphaFoldDB" id="A0A5E5BN16"/>
<proteinExistence type="predicted"/>
<dbReference type="SUPFAM" id="SSF53335">
    <property type="entry name" value="S-adenosyl-L-methionine-dependent methyltransferases"/>
    <property type="match status" value="1"/>
</dbReference>
<keyword evidence="1" id="KW-0175">Coiled coil</keyword>
<dbReference type="CDD" id="cd02440">
    <property type="entry name" value="AdoMet_MTases"/>
    <property type="match status" value="1"/>
</dbReference>
<keyword evidence="4" id="KW-0808">Transferase</keyword>
<dbReference type="RefSeq" id="WP_150811544.1">
    <property type="nucleotide sequence ID" value="NZ_CABPSR010000043.1"/>
</dbReference>
<keyword evidence="4" id="KW-0489">Methyltransferase</keyword>
<dbReference type="EMBL" id="CABPSR010000043">
    <property type="protein sequence ID" value="VVE85893.1"/>
    <property type="molecule type" value="Genomic_DNA"/>
</dbReference>
<dbReference type="PANTHER" id="PTHR43179:SF7">
    <property type="entry name" value="RHAMNOSYLTRANSFERASE WBBL"/>
    <property type="match status" value="1"/>
</dbReference>
<evidence type="ECO:0000259" key="3">
    <source>
        <dbReference type="Pfam" id="PF08241"/>
    </source>
</evidence>
<dbReference type="InterPro" id="IPR001173">
    <property type="entry name" value="Glyco_trans_2-like"/>
</dbReference>
<dbReference type="Gene3D" id="3.90.550.10">
    <property type="entry name" value="Spore Coat Polysaccharide Biosynthesis Protein SpsA, Chain A"/>
    <property type="match status" value="1"/>
</dbReference>
<dbReference type="InterPro" id="IPR029063">
    <property type="entry name" value="SAM-dependent_MTases_sf"/>
</dbReference>
<dbReference type="Gene3D" id="3.40.50.2000">
    <property type="entry name" value="Glycogen Phosphorylase B"/>
    <property type="match status" value="1"/>
</dbReference>
<evidence type="ECO:0000259" key="2">
    <source>
        <dbReference type="Pfam" id="PF00535"/>
    </source>
</evidence>
<dbReference type="CDD" id="cd03801">
    <property type="entry name" value="GT4_PimA-like"/>
    <property type="match status" value="1"/>
</dbReference>
<dbReference type="SUPFAM" id="SSF53756">
    <property type="entry name" value="UDP-Glycosyltransferase/glycogen phosphorylase"/>
    <property type="match status" value="1"/>
</dbReference>
<dbReference type="Pfam" id="PF00535">
    <property type="entry name" value="Glycos_transf_2"/>
    <property type="match status" value="1"/>
</dbReference>
<evidence type="ECO:0000313" key="5">
    <source>
        <dbReference type="Proteomes" id="UP000335538"/>
    </source>
</evidence>
<accession>A0A5E5BN16</accession>
<organism evidence="4 5">
    <name type="scientific">Pandoraea sputorum</name>
    <dbReference type="NCBI Taxonomy" id="93222"/>
    <lineage>
        <taxon>Bacteria</taxon>
        <taxon>Pseudomonadati</taxon>
        <taxon>Pseudomonadota</taxon>
        <taxon>Betaproteobacteria</taxon>
        <taxon>Burkholderiales</taxon>
        <taxon>Burkholderiaceae</taxon>
        <taxon>Pandoraea</taxon>
    </lineage>
</organism>
<dbReference type="InterPro" id="IPR029044">
    <property type="entry name" value="Nucleotide-diphossugar_trans"/>
</dbReference>
<sequence length="1204" mass="133301">MKFTGERFIPTEQGKIRLEHYHRYATILDVVADKVVLDVACGEGYGSAMLAQTAAAVTGVDISAEAVRHAVNTYHLRNNLRYREGSATALPFADASFDVVVSFETIEHLAEQEEMLAEIRRVLRPQGIVVISSPNQPVYTEESGEHNEFHVKELDFVEFDTLLKARFPAVKYFGQRIHMGSVIQSLEGGDSAYRAWRDDGRDIVPRTGTMAAPVYFMAVCGADAASLPTLPASLMLPDQLDLVKHYVSFAKWAQALDKEIAERNTLLQHLQQELAQSKAASQQLSEQRADCDAVRQRLSQELAACHAARQQLEQDLAERSRMVSRLAREVDGHPAALELALSNCRAQYQRDAAEQSAILAAQTARLAERERTLELLDRRLAESIESHATAMLRQEIEVRNAAISGLERTRAQLAQQCAELNDETVRRGQWALRLDADLQQASTALQAITRTNSWRVTKPLREARRWISSPRQQSKRYAKGGLRLAKRMYQSLPLSHQTKAAHRQLLVRMVPRLLLASGSHASTIPAQVLPTAPVATAAPLAEDLLQVASVIELPLAPQPLVSIIIPIYGQIGYTVRCLASIQKQLPGMPFEVIVVDDCSPDNSLEVLEQVRGIRLVRNEQNQGFIRSCNAAAAAAQGQYLCFLNNDTEVAKDWLDELLRTFSVFPGAGLAGSKLVYPDGRLQEAGGIIWQDGSAWNFGRLHDPMLPEYNYAREVDYCSGASIMVPAALYRELGGFDEHYLPAYCEDSDLALKIRDRGYRVIYQPLSAIVHYEGITSGTDLKQGAKAYQVSNSKKLFARWQQRLAGHQPNGVDVNRAKDRASQRRVLVLDHCTPTPDQDAGSVTVFNTLMLLRESGFQVTFIAEDNFLYMPAYTTALQRIGVEVVYAPYCTSVGQHLKEHGARYDLALLFRPVVVERHIKAVRNYCGRAKVLYHTVDLHFLRMEREAELLNDAAKQKAAQEMKEREFATINASDVAIVHSTAELKLLQPQLPEAEICVFPLIMDVSGTAKRFDERRDIIFVGGYQHAPNVDAVQYFVHDIMPVLRQLLPGVRLHVVGSAPPPAICALACDDVLVAGFVEHLNPLLDQMRISVAPLRYGAGIKGKIGTAMAAGLPVVATSLAAEGMSLVVGEHVLVADDAPGFAAAIARLYQDEQLWNKLSLAGIAFADQAWGAESAWNILAGILGKVGFQAQRDTRRLVMYRPGL</sequence>
<dbReference type="Pfam" id="PF13692">
    <property type="entry name" value="Glyco_trans_1_4"/>
    <property type="match status" value="1"/>
</dbReference>
<protein>
    <submittedName>
        <fullName evidence="4">SAM-dependent methyltransferase</fullName>
    </submittedName>
</protein>
<feature type="coiled-coil region" evidence="1">
    <location>
        <begin position="253"/>
        <end position="329"/>
    </location>
</feature>
<feature type="domain" description="Methyltransferase type 11" evidence="3">
    <location>
        <begin position="37"/>
        <end position="131"/>
    </location>
</feature>
<dbReference type="GO" id="GO:0032259">
    <property type="term" value="P:methylation"/>
    <property type="evidence" value="ECO:0007669"/>
    <property type="project" value="UniProtKB-KW"/>
</dbReference>